<keyword evidence="5" id="KW-0418">Kinase</keyword>
<dbReference type="RefSeq" id="WP_289960488.1">
    <property type="nucleotide sequence ID" value="NZ_JAUEOZ010000001.1"/>
</dbReference>
<keyword evidence="3 9" id="KW-0808">Transferase</keyword>
<proteinExistence type="predicted"/>
<dbReference type="InterPro" id="IPR035907">
    <property type="entry name" value="Hppk_sf"/>
</dbReference>
<sequence length="165" mass="18677">MTTVYIGLGTNIERHQHVEAGLKELALLGSNLSVSTIYECEAVGFESQPFFNLVVKFDTLLSLDELATQLRAIEVRWGRPCNAQKNQPRTLDLDILLYGDLVSDKPTLPRDDIYKFAFVIQPLFELSPDLLIPGTTKTVKQLWQASEPVLTQKLTEVEPWFDINN</sequence>
<name>A0ABT7XWQ1_9VIBR</name>
<dbReference type="EMBL" id="JAUEOZ010000001">
    <property type="protein sequence ID" value="MDN2480196.1"/>
    <property type="molecule type" value="Genomic_DNA"/>
</dbReference>
<evidence type="ECO:0000256" key="3">
    <source>
        <dbReference type="ARBA" id="ARBA00022679"/>
    </source>
</evidence>
<evidence type="ECO:0000256" key="7">
    <source>
        <dbReference type="ARBA" id="ARBA00022909"/>
    </source>
</evidence>
<dbReference type="PANTHER" id="PTHR43071:SF2">
    <property type="entry name" value="2-AMINO-4-HYDROXY-6-HYDROXYMETHYLDIHYDROPTERIDINE PYROPHOSPHOKINASE"/>
    <property type="match status" value="1"/>
</dbReference>
<dbReference type="EC" id="2.7.6.3" evidence="2"/>
<comment type="pathway">
    <text evidence="1">Cofactor biosynthesis; tetrahydrofolate biosynthesis; 2-amino-4-hydroxy-6-hydroxymethyl-7,8-dihydropteridine diphosphate from 7,8-dihydroneopterin triphosphate: step 4/4.</text>
</comment>
<feature type="domain" description="7,8-dihydro-6-hydroxymethylpterin-pyrophosphokinase" evidence="8">
    <location>
        <begin position="5"/>
        <end position="128"/>
    </location>
</feature>
<dbReference type="Gene3D" id="3.30.70.560">
    <property type="entry name" value="7,8-Dihydro-6-hydroxymethylpterin-pyrophosphokinase HPPK"/>
    <property type="match status" value="1"/>
</dbReference>
<dbReference type="NCBIfam" id="TIGR01498">
    <property type="entry name" value="folK"/>
    <property type="match status" value="1"/>
</dbReference>
<reference evidence="9" key="1">
    <citation type="submission" date="2024-05" db="EMBL/GenBank/DDBJ databases">
        <title>Genome Sequences of Four Agar- Degrading Marine Bacteria.</title>
        <authorList>
            <person name="Phillips E.K."/>
            <person name="Shaffer J.C."/>
            <person name="Henson M.W."/>
            <person name="Temperton B."/>
            <person name="Thrash C.J."/>
            <person name="Martin M.O."/>
        </authorList>
    </citation>
    <scope>NUCLEOTIDE SEQUENCE</scope>
    <source>
        <strain evidence="9">EKP203</strain>
    </source>
</reference>
<accession>A0ABT7XWQ1</accession>
<evidence type="ECO:0000313" key="9">
    <source>
        <dbReference type="EMBL" id="MDN2480196.1"/>
    </source>
</evidence>
<dbReference type="Pfam" id="PF01288">
    <property type="entry name" value="HPPK"/>
    <property type="match status" value="1"/>
</dbReference>
<evidence type="ECO:0000256" key="1">
    <source>
        <dbReference type="ARBA" id="ARBA00005051"/>
    </source>
</evidence>
<dbReference type="Proteomes" id="UP001169719">
    <property type="component" value="Unassembled WGS sequence"/>
</dbReference>
<evidence type="ECO:0000313" key="10">
    <source>
        <dbReference type="Proteomes" id="UP001169719"/>
    </source>
</evidence>
<dbReference type="CDD" id="cd00483">
    <property type="entry name" value="HPPK"/>
    <property type="match status" value="1"/>
</dbReference>
<dbReference type="SUPFAM" id="SSF55083">
    <property type="entry name" value="6-hydroxymethyl-7,8-dihydropterin pyrophosphokinase, HPPK"/>
    <property type="match status" value="1"/>
</dbReference>
<protein>
    <recommendedName>
        <fullName evidence="2">2-amino-4-hydroxy-6-hydroxymethyldihydropteridine diphosphokinase</fullName>
        <ecNumber evidence="2">2.7.6.3</ecNumber>
    </recommendedName>
</protein>
<evidence type="ECO:0000256" key="6">
    <source>
        <dbReference type="ARBA" id="ARBA00022840"/>
    </source>
</evidence>
<evidence type="ECO:0000256" key="4">
    <source>
        <dbReference type="ARBA" id="ARBA00022741"/>
    </source>
</evidence>
<keyword evidence="10" id="KW-1185">Reference proteome</keyword>
<evidence type="ECO:0000256" key="2">
    <source>
        <dbReference type="ARBA" id="ARBA00013253"/>
    </source>
</evidence>
<dbReference type="GO" id="GO:0003848">
    <property type="term" value="F:2-amino-4-hydroxy-6-hydroxymethyldihydropteridine diphosphokinase activity"/>
    <property type="evidence" value="ECO:0007669"/>
    <property type="project" value="UniProtKB-EC"/>
</dbReference>
<gene>
    <name evidence="9" type="primary">folK</name>
    <name evidence="9" type="ORF">QWJ08_02105</name>
</gene>
<dbReference type="PANTHER" id="PTHR43071">
    <property type="entry name" value="2-AMINO-4-HYDROXY-6-HYDROXYMETHYLDIHYDROPTERIDINE PYROPHOSPHOKINASE"/>
    <property type="match status" value="1"/>
</dbReference>
<keyword evidence="7" id="KW-0289">Folate biosynthesis</keyword>
<keyword evidence="4" id="KW-0547">Nucleotide-binding</keyword>
<comment type="caution">
    <text evidence="9">The sequence shown here is derived from an EMBL/GenBank/DDBJ whole genome shotgun (WGS) entry which is preliminary data.</text>
</comment>
<dbReference type="InterPro" id="IPR000550">
    <property type="entry name" value="Hppk"/>
</dbReference>
<evidence type="ECO:0000256" key="5">
    <source>
        <dbReference type="ARBA" id="ARBA00022777"/>
    </source>
</evidence>
<organism evidence="9 10">
    <name type="scientific">Vibrio agarivorans</name>
    <dbReference type="NCBI Taxonomy" id="153622"/>
    <lineage>
        <taxon>Bacteria</taxon>
        <taxon>Pseudomonadati</taxon>
        <taxon>Pseudomonadota</taxon>
        <taxon>Gammaproteobacteria</taxon>
        <taxon>Vibrionales</taxon>
        <taxon>Vibrionaceae</taxon>
        <taxon>Vibrio</taxon>
    </lineage>
</organism>
<evidence type="ECO:0000259" key="8">
    <source>
        <dbReference type="Pfam" id="PF01288"/>
    </source>
</evidence>
<keyword evidence="6" id="KW-0067">ATP-binding</keyword>